<dbReference type="RefSeq" id="WP_038677908.1">
    <property type="nucleotide sequence ID" value="NZ_BJMC01000008.1"/>
</dbReference>
<reference evidence="1 2" key="1">
    <citation type="journal article" date="2015" name="Genome Announc.">
        <title>Complete Genome Sequence of Steroid-Transforming Nocardioides simplex VKM Ac-2033D.</title>
        <authorList>
            <person name="Shtratnikova V.Y."/>
            <person name="Schelkunov M.I."/>
            <person name="Pekov Y.A."/>
            <person name="Fokina V.V."/>
            <person name="Logacheva M.D."/>
            <person name="Sokolov S.L."/>
            <person name="Bragin E.Y."/>
            <person name="Ashapkin V.V."/>
            <person name="Donova M.V."/>
        </authorList>
    </citation>
    <scope>NUCLEOTIDE SEQUENCE [LARGE SCALE GENOMIC DNA]</scope>
    <source>
        <strain evidence="1 2">VKM Ac-2033D</strain>
    </source>
</reference>
<organism evidence="1 2">
    <name type="scientific">Nocardioides simplex</name>
    <name type="common">Arthrobacter simplex</name>
    <dbReference type="NCBI Taxonomy" id="2045"/>
    <lineage>
        <taxon>Bacteria</taxon>
        <taxon>Bacillati</taxon>
        <taxon>Actinomycetota</taxon>
        <taxon>Actinomycetes</taxon>
        <taxon>Propionibacteriales</taxon>
        <taxon>Nocardioidaceae</taxon>
        <taxon>Pimelobacter</taxon>
    </lineage>
</organism>
<keyword evidence="2" id="KW-1185">Reference proteome</keyword>
<dbReference type="GeneID" id="96609138"/>
<dbReference type="OrthoDB" id="428263at2"/>
<dbReference type="KEGG" id="psim:KR76_09525"/>
<name>A0A0A1DHU1_NOCSI</name>
<evidence type="ECO:0000313" key="1">
    <source>
        <dbReference type="EMBL" id="AIY16936.1"/>
    </source>
</evidence>
<proteinExistence type="predicted"/>
<dbReference type="STRING" id="2045.KR76_09525"/>
<sequence>MDESILYGARLLNGLLAGVYAAFLLAVMPALHGLPDDVFARVMNRINEVIVNPAFVLLFLGAPLLAGVLLLWERGPLAIAAAVCALAALVITVAANVPLNDALAAGGSRQAFETPWLVWHSVRTLAATGAFVLVGLAGRAGG</sequence>
<dbReference type="HOGENOM" id="CLU_111152_0_2_11"/>
<dbReference type="Proteomes" id="UP000030300">
    <property type="component" value="Chromosome"/>
</dbReference>
<accession>A0A0A1DHU1</accession>
<dbReference type="Pfam" id="PF08592">
    <property type="entry name" value="Anthrone_oxy"/>
    <property type="match status" value="1"/>
</dbReference>
<dbReference type="eggNOG" id="COG5500">
    <property type="taxonomic scope" value="Bacteria"/>
</dbReference>
<dbReference type="InterPro" id="IPR013901">
    <property type="entry name" value="Anthrone_oxy"/>
</dbReference>
<gene>
    <name evidence="1" type="ORF">KR76_09525</name>
</gene>
<protein>
    <submittedName>
        <fullName evidence="1">Integral-membrane protein</fullName>
    </submittedName>
</protein>
<dbReference type="EMBL" id="CP009896">
    <property type="protein sequence ID" value="AIY16936.1"/>
    <property type="molecule type" value="Genomic_DNA"/>
</dbReference>
<dbReference type="AlphaFoldDB" id="A0A0A1DHU1"/>
<evidence type="ECO:0000313" key="2">
    <source>
        <dbReference type="Proteomes" id="UP000030300"/>
    </source>
</evidence>